<dbReference type="STRING" id="320787.CA2015_0249"/>
<dbReference type="EMBL" id="CP012040">
    <property type="protein sequence ID" value="AKP49730.1"/>
    <property type="molecule type" value="Genomic_DNA"/>
</dbReference>
<keyword evidence="3" id="KW-1185">Reference proteome</keyword>
<evidence type="ECO:0000313" key="2">
    <source>
        <dbReference type="EMBL" id="AKP49730.1"/>
    </source>
</evidence>
<dbReference type="InterPro" id="IPR036388">
    <property type="entry name" value="WH-like_DNA-bd_sf"/>
</dbReference>
<proteinExistence type="inferred from homology"/>
<keyword evidence="2" id="KW-0418">Kinase</keyword>
<comment type="similarity">
    <text evidence="1">Belongs to the ROK (NagC/XylR) family.</text>
</comment>
<dbReference type="InterPro" id="IPR000600">
    <property type="entry name" value="ROK"/>
</dbReference>
<dbReference type="InterPro" id="IPR036390">
    <property type="entry name" value="WH_DNA-bd_sf"/>
</dbReference>
<accession>A0A0H4P9C1</accession>
<gene>
    <name evidence="2" type="ORF">CA2015_0249</name>
</gene>
<dbReference type="RefSeq" id="WP_048640243.1">
    <property type="nucleotide sequence ID" value="NZ_CAXBGM010000067.1"/>
</dbReference>
<protein>
    <submittedName>
        <fullName evidence="2">Glucokinase</fullName>
    </submittedName>
</protein>
<sequence>MNLIDPKIVLDKKEGVVEIKNYINKLKIVKELYTLGNNTASNICNLVGISLPTVNLLLTDLLEEQIIIKEGRGQSQGGRKPDLYGLAPGSFYILGIDLNRFGAKAAIYNTKNEKVSKIESIKLSLNNELETLDAIYDFSMKIIHSSGIPEEKVIAVGISMPGLVDSVSGVNHTYLKSGKKTLKDQLEDKFGRKVFIENDARAKTLAEFKFANKGTNKNVMGIFVDWGIGLGIIIDEKLYRGYSGFAGEFSHSPLFDAKEISCTCGKRGCLEAVASGGAVVRLAKDAILLDKDSILAKLADGKEENLEPSTVVEAAIAGDQRAISILSDVGLDLGRGIAILIQLLNPELIILGGAIAEAKQYITTPIQQALNIYSMAKLREKTSIELSQLGMEVGLKGAIAIVNEHIFEDTINSQ</sequence>
<reference evidence="2 3" key="1">
    <citation type="submission" date="2015-07" db="EMBL/GenBank/DDBJ databases">
        <authorList>
            <person name="Kim K.M."/>
        </authorList>
    </citation>
    <scope>NUCLEOTIDE SEQUENCE [LARGE SCALE GENOMIC DNA]</scope>
    <source>
        <strain evidence="2 3">KCTC 12363</strain>
    </source>
</reference>
<dbReference type="OrthoDB" id="9810372at2"/>
<dbReference type="KEGG" id="camu:CA2015_0249"/>
<name>A0A0H4P9C1_9BACT</name>
<dbReference type="Gene3D" id="3.30.420.40">
    <property type="match status" value="2"/>
</dbReference>
<dbReference type="AlphaFoldDB" id="A0A0H4P9C1"/>
<keyword evidence="2" id="KW-0808">Transferase</keyword>
<dbReference type="SUPFAM" id="SSF53067">
    <property type="entry name" value="Actin-like ATPase domain"/>
    <property type="match status" value="1"/>
</dbReference>
<evidence type="ECO:0000256" key="1">
    <source>
        <dbReference type="ARBA" id="ARBA00006479"/>
    </source>
</evidence>
<organism evidence="2 3">
    <name type="scientific">Cyclobacterium amurskyense</name>
    <dbReference type="NCBI Taxonomy" id="320787"/>
    <lineage>
        <taxon>Bacteria</taxon>
        <taxon>Pseudomonadati</taxon>
        <taxon>Bacteroidota</taxon>
        <taxon>Cytophagia</taxon>
        <taxon>Cytophagales</taxon>
        <taxon>Cyclobacteriaceae</taxon>
        <taxon>Cyclobacterium</taxon>
    </lineage>
</organism>
<dbReference type="Proteomes" id="UP000036520">
    <property type="component" value="Chromosome"/>
</dbReference>
<dbReference type="Pfam" id="PF00480">
    <property type="entry name" value="ROK"/>
    <property type="match status" value="1"/>
</dbReference>
<dbReference type="InterPro" id="IPR043129">
    <property type="entry name" value="ATPase_NBD"/>
</dbReference>
<dbReference type="PANTHER" id="PTHR18964:SF149">
    <property type="entry name" value="BIFUNCTIONAL UDP-N-ACETYLGLUCOSAMINE 2-EPIMERASE_N-ACETYLMANNOSAMINE KINASE"/>
    <property type="match status" value="1"/>
</dbReference>
<dbReference type="GO" id="GO:0016301">
    <property type="term" value="F:kinase activity"/>
    <property type="evidence" value="ECO:0007669"/>
    <property type="project" value="UniProtKB-KW"/>
</dbReference>
<evidence type="ECO:0000313" key="3">
    <source>
        <dbReference type="Proteomes" id="UP000036520"/>
    </source>
</evidence>
<dbReference type="Gene3D" id="1.10.10.10">
    <property type="entry name" value="Winged helix-like DNA-binding domain superfamily/Winged helix DNA-binding domain"/>
    <property type="match status" value="1"/>
</dbReference>
<dbReference type="PANTHER" id="PTHR18964">
    <property type="entry name" value="ROK (REPRESSOR, ORF, KINASE) FAMILY"/>
    <property type="match status" value="1"/>
</dbReference>
<dbReference type="SUPFAM" id="SSF46785">
    <property type="entry name" value="Winged helix' DNA-binding domain"/>
    <property type="match status" value="1"/>
</dbReference>